<dbReference type="InterPro" id="IPR006473">
    <property type="entry name" value="Peptidase_C58_Yopt"/>
</dbReference>
<dbReference type="GO" id="GO:0004197">
    <property type="term" value="F:cysteine-type endopeptidase activity"/>
    <property type="evidence" value="ECO:0007669"/>
    <property type="project" value="InterPro"/>
</dbReference>
<proteinExistence type="predicted"/>
<dbReference type="SUPFAM" id="SSF54001">
    <property type="entry name" value="Cysteine proteinases"/>
    <property type="match status" value="1"/>
</dbReference>
<keyword evidence="8" id="KW-1185">Reference proteome</keyword>
<dbReference type="AlphaFoldDB" id="A0A2Z4Y1J5"/>
<dbReference type="EMBL" id="CP021781">
    <property type="protein sequence ID" value="AXA34563.1"/>
    <property type="molecule type" value="Genomic_DNA"/>
</dbReference>
<evidence type="ECO:0000256" key="3">
    <source>
        <dbReference type="ARBA" id="ARBA00022807"/>
    </source>
</evidence>
<dbReference type="EMBL" id="CP043424">
    <property type="protein sequence ID" value="QIW12809.1"/>
    <property type="molecule type" value="Genomic_DNA"/>
</dbReference>
<keyword evidence="2" id="KW-0378">Hydrolase</keyword>
<dbReference type="Gene3D" id="3.90.70.20">
    <property type="match status" value="1"/>
</dbReference>
<evidence type="ECO:0000256" key="1">
    <source>
        <dbReference type="ARBA" id="ARBA00022670"/>
    </source>
</evidence>
<dbReference type="RefSeq" id="WP_112870739.1">
    <property type="nucleotide sequence ID" value="NZ_CP043424.1"/>
</dbReference>
<evidence type="ECO:0000313" key="7">
    <source>
        <dbReference type="Proteomes" id="UP000251120"/>
    </source>
</evidence>
<keyword evidence="3" id="KW-0788">Thiol protease</keyword>
<dbReference type="OrthoDB" id="5489595at2"/>
<dbReference type="KEGG" id="fad:CDH04_09225"/>
<reference evidence="5 7" key="1">
    <citation type="submission" date="2017-06" db="EMBL/GenBank/DDBJ databases">
        <title>Complete genome of Francisella adeliensis.</title>
        <authorList>
            <person name="Vallesi A."/>
            <person name="Sjodin A."/>
        </authorList>
    </citation>
    <scope>NUCLEOTIDE SEQUENCE [LARGE SCALE GENOMIC DNA]</scope>
    <source>
        <strain evidence="5 7">FDC440</strain>
    </source>
</reference>
<accession>A0A2Z4Y1J5</accession>
<dbReference type="GO" id="GO:0006508">
    <property type="term" value="P:proteolysis"/>
    <property type="evidence" value="ECO:0007669"/>
    <property type="project" value="UniProtKB-KW"/>
</dbReference>
<evidence type="ECO:0000313" key="6">
    <source>
        <dbReference type="EMBL" id="QIW12809.1"/>
    </source>
</evidence>
<evidence type="ECO:0000259" key="4">
    <source>
        <dbReference type="Pfam" id="PF03543"/>
    </source>
</evidence>
<name>A0A2Z4Y1J5_9GAMM</name>
<dbReference type="Proteomes" id="UP000681131">
    <property type="component" value="Chromosome"/>
</dbReference>
<feature type="domain" description="Peptidase C58 YopT-type" evidence="4">
    <location>
        <begin position="20"/>
        <end position="215"/>
    </location>
</feature>
<organism evidence="5 7">
    <name type="scientific">Francisella adeliensis</name>
    <dbReference type="NCBI Taxonomy" id="2007306"/>
    <lineage>
        <taxon>Bacteria</taxon>
        <taxon>Pseudomonadati</taxon>
        <taxon>Pseudomonadota</taxon>
        <taxon>Gammaproteobacteria</taxon>
        <taxon>Thiotrichales</taxon>
        <taxon>Francisellaceae</taxon>
        <taxon>Francisella</taxon>
    </lineage>
</organism>
<evidence type="ECO:0000313" key="8">
    <source>
        <dbReference type="Proteomes" id="UP000681131"/>
    </source>
</evidence>
<evidence type="ECO:0000313" key="5">
    <source>
        <dbReference type="EMBL" id="AXA34563.1"/>
    </source>
</evidence>
<reference evidence="6 8" key="2">
    <citation type="submission" date="2019-08" db="EMBL/GenBank/DDBJ databases">
        <title>Complete genome sequences of Francisella adeliensis (FSC1325 and FSC1326).</title>
        <authorList>
            <person name="Ohrman C."/>
            <person name="Uneklint I."/>
            <person name="Vallesi A."/>
            <person name="Karlsson L."/>
            <person name="Sjodin A."/>
        </authorList>
    </citation>
    <scope>NUCLEOTIDE SEQUENCE [LARGE SCALE GENOMIC DNA]</scope>
    <source>
        <strain evidence="6 8">FSC1325</strain>
    </source>
</reference>
<evidence type="ECO:0000256" key="2">
    <source>
        <dbReference type="ARBA" id="ARBA00022801"/>
    </source>
</evidence>
<dbReference type="Pfam" id="PF03543">
    <property type="entry name" value="Peptidase_C58"/>
    <property type="match status" value="1"/>
</dbReference>
<keyword evidence="1" id="KW-0645">Protease</keyword>
<dbReference type="InterPro" id="IPR038765">
    <property type="entry name" value="Papain-like_cys_pep_sf"/>
</dbReference>
<gene>
    <name evidence="5" type="ORF">CDH04_09225</name>
    <name evidence="6" type="ORF">FZC43_09240</name>
</gene>
<protein>
    <recommendedName>
        <fullName evidence="4">Peptidase C58 YopT-type domain-containing protein</fullName>
    </recommendedName>
</protein>
<dbReference type="Proteomes" id="UP000251120">
    <property type="component" value="Chromosome"/>
</dbReference>
<sequence>MMHIPFFLKPIQKVKHTSGNPNVCVALSLLWLRNVNKIGLNKSFNEVKRNITSDFAHPKLLQIEHRNSLEEVKKEVLTNAQTVKGYLNDYLYQDNIAKQEMKKTLPNLDLIENIKKNCDMLESLTKKLLERSSMLEKSCENPREIFYKRMRAVLGIDCPKNIEILDNILDIKNREREGYFFMEFQTHAVAVYKDKHSIYYFYDPNFGIYYSNSIRKLYELIRLKYCARRSNIPTKIAKIVQLEW</sequence>